<dbReference type="InterPro" id="IPR036390">
    <property type="entry name" value="WH_DNA-bd_sf"/>
</dbReference>
<organism evidence="9 10">
    <name type="scientific">Ruthenibacterium lactatiformans</name>
    <dbReference type="NCBI Taxonomy" id="1550024"/>
    <lineage>
        <taxon>Bacteria</taxon>
        <taxon>Bacillati</taxon>
        <taxon>Bacillota</taxon>
        <taxon>Clostridia</taxon>
        <taxon>Eubacteriales</taxon>
        <taxon>Oscillospiraceae</taxon>
        <taxon>Ruthenibacterium</taxon>
    </lineage>
</organism>
<evidence type="ECO:0000256" key="5">
    <source>
        <dbReference type="ARBA" id="ARBA00023125"/>
    </source>
</evidence>
<evidence type="ECO:0000256" key="7">
    <source>
        <dbReference type="PIRSR" id="PIRSR602481-1"/>
    </source>
</evidence>
<dbReference type="Gene3D" id="1.10.10.10">
    <property type="entry name" value="Winged helix-like DNA-binding domain superfamily/Winged helix DNA-binding domain"/>
    <property type="match status" value="1"/>
</dbReference>
<dbReference type="InterPro" id="IPR013087">
    <property type="entry name" value="Znf_C2H2_type"/>
</dbReference>
<keyword evidence="5" id="KW-0238">DNA-binding</keyword>
<protein>
    <submittedName>
        <fullName evidence="9">Fe2+/Zn2+ uptake regulation protein</fullName>
    </submittedName>
</protein>
<dbReference type="PANTHER" id="PTHR33202:SF7">
    <property type="entry name" value="FERRIC UPTAKE REGULATION PROTEIN"/>
    <property type="match status" value="1"/>
</dbReference>
<dbReference type="GO" id="GO:0045892">
    <property type="term" value="P:negative regulation of DNA-templated transcription"/>
    <property type="evidence" value="ECO:0007669"/>
    <property type="project" value="TreeGrafter"/>
</dbReference>
<dbReference type="SUPFAM" id="SSF46785">
    <property type="entry name" value="Winged helix' DNA-binding domain"/>
    <property type="match status" value="1"/>
</dbReference>
<dbReference type="Proteomes" id="UP000032483">
    <property type="component" value="Unassembled WGS sequence"/>
</dbReference>
<evidence type="ECO:0000259" key="8">
    <source>
        <dbReference type="PROSITE" id="PS00028"/>
    </source>
</evidence>
<sequence>MAELLAFLKSVPGSHITVNDICDHFKKEGITVGMTTVYRHLERMVKQGVVAKYIIEGSSSACFEYIGGQDNCEPPSCYHCKCEKCGKLLHVQCGEVAHLGQHMLEHHGFEMDSLRTIFYGICSECRKTGC</sequence>
<dbReference type="GO" id="GO:0000976">
    <property type="term" value="F:transcription cis-regulatory region binding"/>
    <property type="evidence" value="ECO:0007669"/>
    <property type="project" value="TreeGrafter"/>
</dbReference>
<feature type="binding site" evidence="7">
    <location>
        <position position="82"/>
    </location>
    <ligand>
        <name>Zn(2+)</name>
        <dbReference type="ChEBI" id="CHEBI:29105"/>
    </ligand>
</feature>
<dbReference type="InterPro" id="IPR002481">
    <property type="entry name" value="FUR"/>
</dbReference>
<evidence type="ECO:0000256" key="6">
    <source>
        <dbReference type="ARBA" id="ARBA00023163"/>
    </source>
</evidence>
<dbReference type="AlphaFoldDB" id="A0A0D8IWF1"/>
<evidence type="ECO:0000313" key="10">
    <source>
        <dbReference type="Proteomes" id="UP000032483"/>
    </source>
</evidence>
<dbReference type="EMBL" id="JXXK01000025">
    <property type="protein sequence ID" value="KJF39040.1"/>
    <property type="molecule type" value="Genomic_DNA"/>
</dbReference>
<proteinExistence type="inferred from homology"/>
<evidence type="ECO:0000256" key="1">
    <source>
        <dbReference type="ARBA" id="ARBA00007957"/>
    </source>
</evidence>
<dbReference type="Pfam" id="PF01475">
    <property type="entry name" value="FUR"/>
    <property type="match status" value="1"/>
</dbReference>
<accession>A0A0D8IWF1</accession>
<comment type="similarity">
    <text evidence="1">Belongs to the Fur family.</text>
</comment>
<comment type="cofactor">
    <cofactor evidence="7">
        <name>Zn(2+)</name>
        <dbReference type="ChEBI" id="CHEBI:29105"/>
    </cofactor>
    <text evidence="7">Binds 1 zinc ion per subunit.</text>
</comment>
<dbReference type="GO" id="GO:1900376">
    <property type="term" value="P:regulation of secondary metabolite biosynthetic process"/>
    <property type="evidence" value="ECO:0007669"/>
    <property type="project" value="TreeGrafter"/>
</dbReference>
<evidence type="ECO:0000256" key="3">
    <source>
        <dbReference type="ARBA" id="ARBA00022833"/>
    </source>
</evidence>
<feature type="binding site" evidence="7">
    <location>
        <position position="125"/>
    </location>
    <ligand>
        <name>Zn(2+)</name>
        <dbReference type="ChEBI" id="CHEBI:29105"/>
    </ligand>
</feature>
<keyword evidence="6" id="KW-0804">Transcription</keyword>
<dbReference type="InterPro" id="IPR036388">
    <property type="entry name" value="WH-like_DNA-bd_sf"/>
</dbReference>
<keyword evidence="7" id="KW-0479">Metal-binding</keyword>
<dbReference type="PATRIC" id="fig|1550024.3.peg.3322"/>
<dbReference type="Gene3D" id="3.30.1490.190">
    <property type="match status" value="1"/>
</dbReference>
<evidence type="ECO:0000313" key="9">
    <source>
        <dbReference type="EMBL" id="KJF39040.1"/>
    </source>
</evidence>
<feature type="binding site" evidence="7">
    <location>
        <position position="85"/>
    </location>
    <ligand>
        <name>Zn(2+)</name>
        <dbReference type="ChEBI" id="CHEBI:29105"/>
    </ligand>
</feature>
<dbReference type="PANTHER" id="PTHR33202">
    <property type="entry name" value="ZINC UPTAKE REGULATION PROTEIN"/>
    <property type="match status" value="1"/>
</dbReference>
<evidence type="ECO:0000256" key="4">
    <source>
        <dbReference type="ARBA" id="ARBA00023015"/>
    </source>
</evidence>
<feature type="domain" description="C2H2-type" evidence="8">
    <location>
        <begin position="80"/>
        <end position="102"/>
    </location>
</feature>
<keyword evidence="3 7" id="KW-0862">Zinc</keyword>
<dbReference type="GO" id="GO:0008270">
    <property type="term" value="F:zinc ion binding"/>
    <property type="evidence" value="ECO:0007669"/>
    <property type="project" value="TreeGrafter"/>
</dbReference>
<dbReference type="PROSITE" id="PS00028">
    <property type="entry name" value="ZINC_FINGER_C2H2_1"/>
    <property type="match status" value="1"/>
</dbReference>
<gene>
    <name evidence="9" type="ORF">TQ39_14550</name>
</gene>
<keyword evidence="10" id="KW-1185">Reference proteome</keyword>
<reference evidence="9" key="1">
    <citation type="submission" date="2015-02" db="EMBL/GenBank/DDBJ databases">
        <title>A novel member of the family Ruminococcaceae isolated from human feces.</title>
        <authorList>
            <person name="Shkoporov A.N."/>
            <person name="Chaplin A.V."/>
            <person name="Motuzova O.V."/>
            <person name="Kafarskaia L.I."/>
            <person name="Khokhlova E.V."/>
            <person name="Efimov B.A."/>
        </authorList>
    </citation>
    <scope>NUCLEOTIDE SEQUENCE [LARGE SCALE GENOMIC DNA]</scope>
    <source>
        <strain evidence="9">585-1</strain>
    </source>
</reference>
<comment type="caution">
    <text evidence="9">The sequence shown here is derived from an EMBL/GenBank/DDBJ whole genome shotgun (WGS) entry which is preliminary data.</text>
</comment>
<feature type="binding site" evidence="7">
    <location>
        <position position="122"/>
    </location>
    <ligand>
        <name>Zn(2+)</name>
        <dbReference type="ChEBI" id="CHEBI:29105"/>
    </ligand>
</feature>
<keyword evidence="4" id="KW-0805">Transcription regulation</keyword>
<name>A0A0D8IWF1_9FIRM</name>
<dbReference type="InterPro" id="IPR043135">
    <property type="entry name" value="Fur_C"/>
</dbReference>
<dbReference type="GO" id="GO:0003700">
    <property type="term" value="F:DNA-binding transcription factor activity"/>
    <property type="evidence" value="ECO:0007669"/>
    <property type="project" value="InterPro"/>
</dbReference>
<keyword evidence="2" id="KW-0678">Repressor</keyword>
<evidence type="ECO:0000256" key="2">
    <source>
        <dbReference type="ARBA" id="ARBA00022491"/>
    </source>
</evidence>